<dbReference type="Pfam" id="PF02784">
    <property type="entry name" value="Orn_Arg_deC_N"/>
    <property type="match status" value="1"/>
</dbReference>
<evidence type="ECO:0000259" key="13">
    <source>
        <dbReference type="Pfam" id="PF10334"/>
    </source>
</evidence>
<dbReference type="CDD" id="cd00622">
    <property type="entry name" value="PLPDE_III_ODC"/>
    <property type="match status" value="1"/>
</dbReference>
<feature type="compositionally biased region" description="Basic and acidic residues" evidence="10">
    <location>
        <begin position="513"/>
        <end position="536"/>
    </location>
</feature>
<dbReference type="InterPro" id="IPR000183">
    <property type="entry name" value="Orn/DAP/Arg_de-COase"/>
</dbReference>
<dbReference type="InterPro" id="IPR029066">
    <property type="entry name" value="PLP-binding_barrel"/>
</dbReference>
<feature type="domain" description="Integral membrane bound transporter" evidence="14">
    <location>
        <begin position="1102"/>
        <end position="1226"/>
    </location>
</feature>
<name>A0A4T0FM81_9BASI</name>
<comment type="subcellular location">
    <subcellularLocation>
        <location evidence="2">Membrane</location>
        <topology evidence="2">Multi-pass membrane protein</topology>
    </subcellularLocation>
</comment>
<dbReference type="GO" id="GO:0006596">
    <property type="term" value="P:polyamine biosynthetic process"/>
    <property type="evidence" value="ECO:0007669"/>
    <property type="project" value="InterPro"/>
</dbReference>
<dbReference type="InterPro" id="IPR022644">
    <property type="entry name" value="De-COase2_N"/>
</dbReference>
<dbReference type="PROSITE" id="PS00878">
    <property type="entry name" value="ODR_DC_2_1"/>
    <property type="match status" value="1"/>
</dbReference>
<keyword evidence="7 11" id="KW-0472">Membrane</keyword>
<evidence type="ECO:0000256" key="8">
    <source>
        <dbReference type="ARBA" id="ARBA00023239"/>
    </source>
</evidence>
<dbReference type="SUPFAM" id="SSF50621">
    <property type="entry name" value="Alanine racemase C-terminal domain-like"/>
    <property type="match status" value="1"/>
</dbReference>
<feature type="domain" description="Orn/DAP/Arg decarboxylase 2 N-terminal" evidence="12">
    <location>
        <begin position="93"/>
        <end position="329"/>
    </location>
</feature>
<evidence type="ECO:0000256" key="1">
    <source>
        <dbReference type="ARBA" id="ARBA00001933"/>
    </source>
</evidence>
<feature type="modified residue" description="N6-(pyridoxal phosphate)lysine" evidence="9">
    <location>
        <position position="116"/>
    </location>
</feature>
<feature type="transmembrane region" description="Helical" evidence="11">
    <location>
        <begin position="710"/>
        <end position="729"/>
    </location>
</feature>
<evidence type="ECO:0000256" key="7">
    <source>
        <dbReference type="ARBA" id="ARBA00023136"/>
    </source>
</evidence>
<proteinExistence type="inferred from homology"/>
<dbReference type="Proteomes" id="UP000310189">
    <property type="component" value="Unassembled WGS sequence"/>
</dbReference>
<dbReference type="GO" id="GO:0016020">
    <property type="term" value="C:membrane"/>
    <property type="evidence" value="ECO:0007669"/>
    <property type="project" value="UniProtKB-SubCell"/>
</dbReference>
<evidence type="ECO:0000256" key="5">
    <source>
        <dbReference type="ARBA" id="ARBA00022898"/>
    </source>
</evidence>
<dbReference type="InterPro" id="IPR052430">
    <property type="entry name" value="IVT-Associated"/>
</dbReference>
<evidence type="ECO:0000256" key="11">
    <source>
        <dbReference type="SAM" id="Phobius"/>
    </source>
</evidence>
<accession>A0A4T0FM81</accession>
<dbReference type="PRINTS" id="PR01182">
    <property type="entry name" value="ORNDCRBXLASE"/>
</dbReference>
<keyword evidence="8" id="KW-0456">Lyase</keyword>
<organism evidence="15 16">
    <name type="scientific">Wallemia hederae</name>
    <dbReference type="NCBI Taxonomy" id="1540922"/>
    <lineage>
        <taxon>Eukaryota</taxon>
        <taxon>Fungi</taxon>
        <taxon>Dikarya</taxon>
        <taxon>Basidiomycota</taxon>
        <taxon>Wallemiomycotina</taxon>
        <taxon>Wallemiomycetes</taxon>
        <taxon>Wallemiales</taxon>
        <taxon>Wallemiaceae</taxon>
        <taxon>Wallemia</taxon>
    </lineage>
</organism>
<evidence type="ECO:0000256" key="9">
    <source>
        <dbReference type="PIRSR" id="PIRSR600183-50"/>
    </source>
</evidence>
<dbReference type="Pfam" id="PF13515">
    <property type="entry name" value="FUSC_2"/>
    <property type="match status" value="1"/>
</dbReference>
<keyword evidence="4 11" id="KW-0812">Transmembrane</keyword>
<feature type="transmembrane region" description="Helical" evidence="11">
    <location>
        <begin position="657"/>
        <end position="674"/>
    </location>
</feature>
<feature type="active site" description="Proton donor" evidence="9">
    <location>
        <position position="419"/>
    </location>
</feature>
<evidence type="ECO:0000313" key="15">
    <source>
        <dbReference type="EMBL" id="TIA89572.1"/>
    </source>
</evidence>
<feature type="transmembrane region" description="Helical" evidence="11">
    <location>
        <begin position="1154"/>
        <end position="1172"/>
    </location>
</feature>
<feature type="transmembrane region" description="Helical" evidence="11">
    <location>
        <begin position="1213"/>
        <end position="1231"/>
    </location>
</feature>
<evidence type="ECO:0000313" key="16">
    <source>
        <dbReference type="Proteomes" id="UP000310189"/>
    </source>
</evidence>
<dbReference type="PANTHER" id="PTHR47804">
    <property type="entry name" value="60S RIBOSOMAL PROTEIN L19"/>
    <property type="match status" value="1"/>
</dbReference>
<feature type="transmembrane region" description="Helical" evidence="11">
    <location>
        <begin position="557"/>
        <end position="581"/>
    </location>
</feature>
<dbReference type="EMBL" id="SPNW01000026">
    <property type="protein sequence ID" value="TIA89572.1"/>
    <property type="molecule type" value="Genomic_DNA"/>
</dbReference>
<dbReference type="Pfam" id="PF10334">
    <property type="entry name" value="BRE4"/>
    <property type="match status" value="1"/>
</dbReference>
<dbReference type="SUPFAM" id="SSF51419">
    <property type="entry name" value="PLP-binding barrel"/>
    <property type="match status" value="1"/>
</dbReference>
<dbReference type="OrthoDB" id="5034579at2759"/>
<evidence type="ECO:0000259" key="14">
    <source>
        <dbReference type="Pfam" id="PF13515"/>
    </source>
</evidence>
<feature type="compositionally biased region" description="Basic and acidic residues" evidence="10">
    <location>
        <begin position="488"/>
        <end position="498"/>
    </location>
</feature>
<feature type="region of interest" description="Disordered" evidence="10">
    <location>
        <begin position="480"/>
        <end position="537"/>
    </location>
</feature>
<dbReference type="PRINTS" id="PR01179">
    <property type="entry name" value="ODADCRBXLASE"/>
</dbReference>
<feature type="transmembrane region" description="Helical" evidence="11">
    <location>
        <begin position="686"/>
        <end position="704"/>
    </location>
</feature>
<dbReference type="GO" id="GO:0004586">
    <property type="term" value="F:ornithine decarboxylase activity"/>
    <property type="evidence" value="ECO:0007669"/>
    <property type="project" value="UniProtKB-ARBA"/>
</dbReference>
<evidence type="ECO:0000259" key="12">
    <source>
        <dbReference type="Pfam" id="PF02784"/>
    </source>
</evidence>
<evidence type="ECO:0000256" key="10">
    <source>
        <dbReference type="SAM" id="MobiDB-lite"/>
    </source>
</evidence>
<comment type="caution">
    <text evidence="15">The sequence shown here is derived from an EMBL/GenBank/DDBJ whole genome shotgun (WGS) entry which is preliminary data.</text>
</comment>
<keyword evidence="6 11" id="KW-1133">Transmembrane helix</keyword>
<dbReference type="Gene3D" id="3.20.20.10">
    <property type="entry name" value="Alanine racemase"/>
    <property type="match status" value="1"/>
</dbReference>
<dbReference type="InterPro" id="IPR009006">
    <property type="entry name" value="Ala_racemase/Decarboxylase_C"/>
</dbReference>
<dbReference type="Gene3D" id="2.40.37.10">
    <property type="entry name" value="Lyase, Ornithine Decarboxylase, Chain A, domain 1"/>
    <property type="match status" value="1"/>
</dbReference>
<protein>
    <recommendedName>
        <fullName evidence="17">Orn/DAP/Arg decarboxylase 2 N-terminal domain-containing protein</fullName>
    </recommendedName>
</protein>
<gene>
    <name evidence="15" type="ORF">E3P99_02027</name>
</gene>
<dbReference type="InterPro" id="IPR022653">
    <property type="entry name" value="De-COase2_pyr-phos_BS"/>
</dbReference>
<dbReference type="PANTHER" id="PTHR47804:SF1">
    <property type="entry name" value="DUF2421 DOMAIN-CONTAINING PROTEIN"/>
    <property type="match status" value="1"/>
</dbReference>
<feature type="region of interest" description="Disordered" evidence="10">
    <location>
        <begin position="1"/>
        <end position="44"/>
    </location>
</feature>
<feature type="transmembrane region" description="Helical" evidence="11">
    <location>
        <begin position="616"/>
        <end position="637"/>
    </location>
</feature>
<keyword evidence="5 9" id="KW-0663">Pyridoxal phosphate</keyword>
<dbReference type="InterPro" id="IPR049453">
    <property type="entry name" value="Memb_transporter_dom"/>
</dbReference>
<sequence length="1511" mass="169060">MQFFEATPSLTQSQLSPAISNSPKNHIMRHNLPTPPPSHSASPAPLDRQKCVYECLPNLHYGSTESQLAKNVKMLGTQTDFAEEHPFFVADLSSVYKQHIRWKTELPRIEPFFAVKCNPDPYVIRLLAGLGLGFDCASQAEINTILNLPTSCPATEDHSNNIIFANPCKAASMIKFARGNQVKMMTFDNTDELHKIARLYPDAQLVIRILTDDSKSVCRFGIKFGAPLDAVPHLLKTARDLCLNVIGVSFHVGSGCYDPQSYVDAIQRSKKTFEIGESLGYKFNLLDVGGGFGHDNFELLARSLGPAVDEHFPAKTGVRVIAEPGRFYVHDAFSLATNIIAKRGSDDDINEDMDDQSPKVMFYQNDGVYGAFNCVMFDHAEPKARPLTVQSKLTLDDDKLNERSIKAEDISCSIWGPTCDSLDCVMKYHKLPKGLQVGDWLRWDQMGAYTICAASTFNGFRKADVHYTSGADSFEAQELSLSSTMRRSQTDGPRDSRQRRSILSRTFTIQSPKDPRDAADEWRGVKQSDDSDDRKGVTGSAAAWISSDQRRDVIKCAIAYTIATLFTFNPTLNSLITALYYSQKSQLWKVAVNTHNLASATVWFNPARSRGSMLQAIVYALSSLAFVTCLSLAATFTLSFVDFDPENENWSTDLDEFIVAFVWIGIGSAIAAFARVKMANQTFNSAATMSCIVFYSVVVNNGGIARLVQYLGMAMIGIVISSSVCLLIWPKSSTSALRKDLGCSMDSFAMLLDTLYCNFTQDSEKLLDKDAFDKAVKAHDEAFVTLKAELPHALREKYLRDQRVSKKTIRQTYKHTVEAIERLAQHLTGLRSCLNMRDEMMLHDESFSKAFQTSIDIAKRPMQELTETSVHVLKEAKLVFERDSNPELLTETRRSMLIASERMQRAIRKFDISSGIVLESSQPDIRIDVKSIQEPSLITQFYLFNLRELATELHHLLLLIDEISEHDLMFVFNIASRNSNILDEDYQENSESVFDEGSSYFSTKPQRPPLLRRRMRKTLSKIIPIDPSEYKIDNQAKYWRSSKVVEEVSVSVADRFSQNVWKLFKLSRRKDVKFAIRTGGALAILSMPSFLSRYRALAMSLKLEWALISCFASLSPTVGQTNFMCFQRILGTLVGAAVAVVSFVALGHSLAGAIGFPIVGFFFSLPCFYIVVGSTQYSSTGRFILQSYNLVALYAFNLREQDMHPFTIATKRSAAVTLGIAFSMVVSRLWWPVEARKALRTGLGDLILDMGYLYNRHTLAQSVSPVPFSLSPLSADSFDLASDVERASENTPLISPRRTMMGEKREDLISKEFMSMELHIQIHLIKLRQLLAQTKNEPRMKGPFPVKKYADLLGSCQRILEVMHILGMVTQPQNYHARRFIDKFRDERREMVGNVLLYFSVIASALYSKSPLAPYLPPANKARQTLMSKIQSATTAASAATAVAAHASTSSAAHELDVHSSSSHLLVFAYALCMRSLINELEVLGTQLQNTFGVIGNTDTGVLEFERMFED</sequence>
<dbReference type="InterPro" id="IPR002433">
    <property type="entry name" value="Orn_de-COase"/>
</dbReference>
<evidence type="ECO:0000256" key="2">
    <source>
        <dbReference type="ARBA" id="ARBA00004141"/>
    </source>
</evidence>
<feature type="compositionally biased region" description="Polar residues" evidence="10">
    <location>
        <begin position="8"/>
        <end position="24"/>
    </location>
</feature>
<comment type="cofactor">
    <cofactor evidence="1 9">
        <name>pyridoxal 5'-phosphate</name>
        <dbReference type="ChEBI" id="CHEBI:597326"/>
    </cofactor>
</comment>
<comment type="similarity">
    <text evidence="3">Belongs to the Orn/Lys/Arg decarboxylase class-II family.</text>
</comment>
<evidence type="ECO:0000256" key="6">
    <source>
        <dbReference type="ARBA" id="ARBA00022989"/>
    </source>
</evidence>
<reference evidence="15 16" key="1">
    <citation type="submission" date="2019-03" db="EMBL/GenBank/DDBJ databases">
        <title>Sequencing 23 genomes of Wallemia ichthyophaga.</title>
        <authorList>
            <person name="Gostincar C."/>
        </authorList>
    </citation>
    <scope>NUCLEOTIDE SEQUENCE [LARGE SCALE GENOMIC DNA]</scope>
    <source>
        <strain evidence="15 16">EXF-5753</strain>
    </source>
</reference>
<feature type="transmembrane region" description="Helical" evidence="11">
    <location>
        <begin position="1129"/>
        <end position="1148"/>
    </location>
</feature>
<feature type="domain" description="DUF2421" evidence="13">
    <location>
        <begin position="1312"/>
        <end position="1435"/>
    </location>
</feature>
<keyword evidence="16" id="KW-1185">Reference proteome</keyword>
<evidence type="ECO:0008006" key="17">
    <source>
        <dbReference type="Google" id="ProtNLM"/>
    </source>
</evidence>
<evidence type="ECO:0000256" key="4">
    <source>
        <dbReference type="ARBA" id="ARBA00022692"/>
    </source>
</evidence>
<evidence type="ECO:0000256" key="3">
    <source>
        <dbReference type="ARBA" id="ARBA00008872"/>
    </source>
</evidence>
<dbReference type="FunFam" id="3.20.20.10:FF:000005">
    <property type="entry name" value="Ornithine decarboxylase"/>
    <property type="match status" value="1"/>
</dbReference>
<dbReference type="InterPro" id="IPR018820">
    <property type="entry name" value="BRE4-related_DUF2421"/>
</dbReference>